<organism evidence="15 16">
    <name type="scientific">Zestomonas insulae</name>
    <dbReference type="NCBI Taxonomy" id="2809017"/>
    <lineage>
        <taxon>Bacteria</taxon>
        <taxon>Pseudomonadati</taxon>
        <taxon>Pseudomonadota</taxon>
        <taxon>Gammaproteobacteria</taxon>
        <taxon>Pseudomonadales</taxon>
        <taxon>Pseudomonadaceae</taxon>
        <taxon>Zestomonas</taxon>
    </lineage>
</organism>
<evidence type="ECO:0000256" key="5">
    <source>
        <dbReference type="ARBA" id="ARBA00022692"/>
    </source>
</evidence>
<dbReference type="InterPro" id="IPR012910">
    <property type="entry name" value="Plug_dom"/>
</dbReference>
<dbReference type="InterPro" id="IPR036942">
    <property type="entry name" value="Beta-barrel_TonB_sf"/>
</dbReference>
<dbReference type="Gene3D" id="2.170.130.10">
    <property type="entry name" value="TonB-dependent receptor, plug domain"/>
    <property type="match status" value="1"/>
</dbReference>
<dbReference type="InterPro" id="IPR010949">
    <property type="entry name" value="TonB_Hb/transfer/lactofer_rcpt"/>
</dbReference>
<evidence type="ECO:0000313" key="15">
    <source>
        <dbReference type="EMBL" id="MBM7063136.1"/>
    </source>
</evidence>
<sequence length="767" mass="84538">MLIRPPFARRPLLALLLLSPSLALAAEATKTATQFDAVTVTATRTEQTLDKVPNTVSVHTEREIDQQNINDIQDLVRYEPGVSVSGTGSRFGLSGFTIRGIGGNRVLTQVDGVSVPDAFNFGPFMDARRNYVDPDTVKQVEIIRGPASSLYGSDAIGGAVSFLTKDAADYLDEGDDAYARLKTGYDGADDSWLRSATLAGRQGSVDGVVHIGRRDGHALNTYGGRGGDGRAREEANPQDYEAQNLLLKGGWNYAGNDRLQLSYERFQDDADTNLRSDYPIVTPTGLGGGMFSNSLITASDAKDSTDRERVSLQNKFEVGSLLADNVDWQLNYQESQIRQQTMQTRYSWTAFNTNPTPPPTAYERFRTRDSRYEETLWSLNTKLDKQFALGETQHNLIYGVDLKRLESSDLRRGNEIRVSTGLPTPPAFGAETFPLSDFPDPVTHEYALFVQDSIEIGRWTLLPGLRYDYYQLNPHVTNEYLNAHPVDTSPSSFSDNALSPKLGVTYQLDDAHSVYGQYAAGFKAPEAVDIFGEFVNAGMQYQTIANTSLKAETSDSYEIGLRGQYDVGSFGVALFYNRYKDFIDQVTVPDPTGNNFLTYQQQNLSKVTIRGAEAKGELFLDRFGLPAGTRALGSIAYARGKNEETGAPLNSVDPLKAVLGLGYTAPSGRFGGDLAWTLVSAKERVDQSQNAAIRINEQFETPGYGLLDLNGWWQVTEEFSVNAGVFNLADKKYWQWGDVQGLDSNSVSLGRYTQPGRHAAVNLVWEI</sequence>
<dbReference type="InterPro" id="IPR039426">
    <property type="entry name" value="TonB-dep_rcpt-like"/>
</dbReference>
<keyword evidence="5 10" id="KW-0812">Transmembrane</keyword>
<evidence type="ECO:0000256" key="3">
    <source>
        <dbReference type="ARBA" id="ARBA00022448"/>
    </source>
</evidence>
<gene>
    <name evidence="15" type="ORF">JQX08_20655</name>
</gene>
<evidence type="ECO:0000259" key="13">
    <source>
        <dbReference type="Pfam" id="PF00593"/>
    </source>
</evidence>
<dbReference type="InterPro" id="IPR050692">
    <property type="entry name" value="HTH_transcr_repressor_FabR"/>
</dbReference>
<dbReference type="Gene3D" id="2.40.170.20">
    <property type="entry name" value="TonB-dependent receptor, beta-barrel domain"/>
    <property type="match status" value="1"/>
</dbReference>
<evidence type="ECO:0000256" key="7">
    <source>
        <dbReference type="ARBA" id="ARBA00023077"/>
    </source>
</evidence>
<keyword evidence="7 11" id="KW-0798">TonB box</keyword>
<dbReference type="Proteomes" id="UP000717995">
    <property type="component" value="Unassembled WGS sequence"/>
</dbReference>
<dbReference type="PROSITE" id="PS52016">
    <property type="entry name" value="TONB_DEPENDENT_REC_3"/>
    <property type="match status" value="1"/>
</dbReference>
<evidence type="ECO:0000256" key="10">
    <source>
        <dbReference type="PROSITE-ProRule" id="PRU01360"/>
    </source>
</evidence>
<evidence type="ECO:0000256" key="9">
    <source>
        <dbReference type="ARBA" id="ARBA00023237"/>
    </source>
</evidence>
<feature type="domain" description="TonB-dependent receptor plug" evidence="14">
    <location>
        <begin position="49"/>
        <end position="159"/>
    </location>
</feature>
<evidence type="ECO:0000256" key="8">
    <source>
        <dbReference type="ARBA" id="ARBA00023136"/>
    </source>
</evidence>
<dbReference type="SUPFAM" id="SSF56935">
    <property type="entry name" value="Porins"/>
    <property type="match status" value="1"/>
</dbReference>
<dbReference type="InterPro" id="IPR011276">
    <property type="entry name" value="TonB_haem/Hb_rcpt"/>
</dbReference>
<comment type="subcellular location">
    <subcellularLocation>
        <location evidence="1 10">Cell outer membrane</location>
        <topology evidence="1 10">Multi-pass membrane protein</topology>
    </subcellularLocation>
</comment>
<proteinExistence type="inferred from homology"/>
<evidence type="ECO:0000256" key="11">
    <source>
        <dbReference type="RuleBase" id="RU003357"/>
    </source>
</evidence>
<comment type="similarity">
    <text evidence="2 10 11">Belongs to the TonB-dependent receptor family.</text>
</comment>
<evidence type="ECO:0000256" key="2">
    <source>
        <dbReference type="ARBA" id="ARBA00009810"/>
    </source>
</evidence>
<dbReference type="RefSeq" id="WP_205350302.1">
    <property type="nucleotide sequence ID" value="NZ_JAFEUP010000006.1"/>
</dbReference>
<evidence type="ECO:0000313" key="16">
    <source>
        <dbReference type="Proteomes" id="UP000717995"/>
    </source>
</evidence>
<protein>
    <submittedName>
        <fullName evidence="15">TonB-dependent hemoglobin/transferrin/lactoferrin family receptor</fullName>
    </submittedName>
</protein>
<feature type="domain" description="TonB-dependent receptor-like beta-barrel" evidence="13">
    <location>
        <begin position="251"/>
        <end position="728"/>
    </location>
</feature>
<dbReference type="NCBIfam" id="TIGR01786">
    <property type="entry name" value="TonB-hemlactrns"/>
    <property type="match status" value="1"/>
</dbReference>
<keyword evidence="16" id="KW-1185">Reference proteome</keyword>
<comment type="caution">
    <text evidence="15">The sequence shown here is derived from an EMBL/GenBank/DDBJ whole genome shotgun (WGS) entry which is preliminary data.</text>
</comment>
<dbReference type="Pfam" id="PF07715">
    <property type="entry name" value="Plug"/>
    <property type="match status" value="1"/>
</dbReference>
<feature type="signal peptide" evidence="12">
    <location>
        <begin position="1"/>
        <end position="25"/>
    </location>
</feature>
<evidence type="ECO:0000256" key="6">
    <source>
        <dbReference type="ARBA" id="ARBA00022729"/>
    </source>
</evidence>
<dbReference type="NCBIfam" id="TIGR01785">
    <property type="entry name" value="TonB-hemin"/>
    <property type="match status" value="1"/>
</dbReference>
<accession>A0ABS2IJ96</accession>
<feature type="chain" id="PRO_5045637950" evidence="12">
    <location>
        <begin position="26"/>
        <end position="767"/>
    </location>
</feature>
<dbReference type="EMBL" id="JAFEUP010000006">
    <property type="protein sequence ID" value="MBM7063136.1"/>
    <property type="molecule type" value="Genomic_DNA"/>
</dbReference>
<dbReference type="PANTHER" id="PTHR47752">
    <property type="entry name" value="HTH-TYPE TRANSCRIPTIONAL REPRESSOR FABR"/>
    <property type="match status" value="1"/>
</dbReference>
<keyword evidence="4 10" id="KW-1134">Transmembrane beta strand</keyword>
<keyword evidence="6 12" id="KW-0732">Signal</keyword>
<dbReference type="InterPro" id="IPR037066">
    <property type="entry name" value="Plug_dom_sf"/>
</dbReference>
<evidence type="ECO:0000256" key="4">
    <source>
        <dbReference type="ARBA" id="ARBA00022452"/>
    </source>
</evidence>
<dbReference type="InterPro" id="IPR000531">
    <property type="entry name" value="Beta-barrel_TonB"/>
</dbReference>
<dbReference type="PANTHER" id="PTHR47752:SF1">
    <property type="entry name" value="HTH-TYPE TRANSCRIPTIONAL REPRESSOR FABR"/>
    <property type="match status" value="1"/>
</dbReference>
<name>A0ABS2IJ96_9GAMM</name>
<dbReference type="Pfam" id="PF00593">
    <property type="entry name" value="TonB_dep_Rec_b-barrel"/>
    <property type="match status" value="1"/>
</dbReference>
<evidence type="ECO:0000259" key="14">
    <source>
        <dbReference type="Pfam" id="PF07715"/>
    </source>
</evidence>
<evidence type="ECO:0000256" key="1">
    <source>
        <dbReference type="ARBA" id="ARBA00004571"/>
    </source>
</evidence>
<reference evidence="15 16" key="1">
    <citation type="submission" date="2021-02" db="EMBL/GenBank/DDBJ databases">
        <authorList>
            <person name="Lee D.-H."/>
        </authorList>
    </citation>
    <scope>NUCLEOTIDE SEQUENCE [LARGE SCALE GENOMIC DNA]</scope>
    <source>
        <strain evidence="15 16">UL073</strain>
    </source>
</reference>
<evidence type="ECO:0000256" key="12">
    <source>
        <dbReference type="SAM" id="SignalP"/>
    </source>
</evidence>
<keyword evidence="3 10" id="KW-0813">Transport</keyword>
<keyword evidence="15" id="KW-0675">Receptor</keyword>
<keyword evidence="9 10" id="KW-0998">Cell outer membrane</keyword>
<dbReference type="CDD" id="cd01347">
    <property type="entry name" value="ligand_gated_channel"/>
    <property type="match status" value="1"/>
</dbReference>
<keyword evidence="8 10" id="KW-0472">Membrane</keyword>